<evidence type="ECO:0000256" key="26">
    <source>
        <dbReference type="SAM" id="MobiDB-lite"/>
    </source>
</evidence>
<dbReference type="GO" id="GO:0009312">
    <property type="term" value="P:oligosaccharide biosynthetic process"/>
    <property type="evidence" value="ECO:0007669"/>
    <property type="project" value="InterPro"/>
</dbReference>
<feature type="disulfide bond" evidence="25">
    <location>
        <begin position="95"/>
        <end position="106"/>
    </location>
</feature>
<comment type="similarity">
    <text evidence="4">Belongs to the glycosyltransferase 16 (GT16) protein family.</text>
</comment>
<feature type="disulfide bond" evidence="25">
    <location>
        <begin position="228"/>
        <end position="332"/>
    </location>
</feature>
<evidence type="ECO:0000256" key="13">
    <source>
        <dbReference type="ARBA" id="ARBA00023034"/>
    </source>
</evidence>
<evidence type="ECO:0000256" key="12">
    <source>
        <dbReference type="ARBA" id="ARBA00022989"/>
    </source>
</evidence>
<feature type="region of interest" description="Disordered" evidence="26">
    <location>
        <begin position="779"/>
        <end position="830"/>
    </location>
</feature>
<reference evidence="28" key="1">
    <citation type="submission" date="2018-01" db="EMBL/GenBank/DDBJ databases">
        <authorList>
            <person name="Mao J.F."/>
        </authorList>
    </citation>
    <scope>NUCLEOTIDE SEQUENCE</scope>
    <source>
        <strain evidence="28">Huo1</strain>
        <tissue evidence="28">Leaf</tissue>
    </source>
</reference>
<evidence type="ECO:0000256" key="24">
    <source>
        <dbReference type="PIRSR" id="PIRSR607754-2"/>
    </source>
</evidence>
<sequence>MLPRNLDLYPKLAKNHIVIVLYVHNRPQYLRVAVDSLSKVKGISETLLIVSHDGYFDEMNKVVEGIKFCQVKQIFAPFSPHLFPDGFPGVSSSDCRDKDDAVVKKCVGTPDQYGNHRSPKIVSLKHHWWWMMNTVWDGLKETSQHSGHILFIEEDHFIFPNAYQNLQLLVKLKPKKCPDCYAANLAPSDVKSKGEGWESLIAERMGNVGYSFNRTVWRMIHRKAREFCSFDDYNWDITMWATVYPSFGSPVYSLRGPRTSAVHFGKCGLHQGQRENAACIDNGVFNFDVEETDTVPNIKSDWGLHVYKHQSGYQAGFRGWGGWGDKRDRQLCLDFAKMYSTSKADANAPMFTIDGTGSCYPLIVCYRAETSSLITRHEMAMDDELLKVVFVDFCILEKLFPFLCSQIGGEKRKMGFGNDIRNGVMFTIRGCLHHPFLVFIVWGMIYISRAFPFMFSLLLPAAPVVVCSAVLLGTLLHCGQQSIHETEIGMKSKYEGVSLRNHKFVDANTASVVAENNEQHFVEKCGDSVESNLVGHRLDEIHVGVDESSEGISVGMDGSSKGSVSSEIGSENDESGEESEGLGDHRNRSLDHEKSDGDSGDSERENRMDRHENEAEGGRESSDSGSEATENSSPDDTSIEDIMPTMLHELHPLLDEDAPQPQMSHANSEASLNEHSQRSSNDGIESADETDIQELEVADDDDDDEADDTEDHTQSVITWTEEDQKNLMEVRNSEIERNRRLERIITRRRNRSMVPEINLSEYKNSEFQIQIAPISTARRNPFDLPQDSGPGSAPSVLSRRRTNPFELPDDLVEEDPNEIADRQEGRPVKIKPFFVAQQVVADESSYSPFKRQSSEHSSGPEETDSVGSVEYFEDEGGDDSDEDIEDDPSKNHDGVSNDQESADTSCQMDKGPNREPAYETDTSPTVRAQLEVEPDDDEMQSSVEPETQASSGINEQHSIASEGVATKQLLRRG</sequence>
<dbReference type="PANTHER" id="PTHR12871:SF0">
    <property type="entry name" value="ALPHA-1,6-MANNOSYL-GLYCOPROTEIN 2-BETA-N-ACETYLGLUCOSAMINYLTRANSFERASE"/>
    <property type="match status" value="1"/>
</dbReference>
<organism evidence="28">
    <name type="scientific">Salvia splendens</name>
    <name type="common">Scarlet sage</name>
    <dbReference type="NCBI Taxonomy" id="180675"/>
    <lineage>
        <taxon>Eukaryota</taxon>
        <taxon>Viridiplantae</taxon>
        <taxon>Streptophyta</taxon>
        <taxon>Embryophyta</taxon>
        <taxon>Tracheophyta</taxon>
        <taxon>Spermatophyta</taxon>
        <taxon>Magnoliopsida</taxon>
        <taxon>eudicotyledons</taxon>
        <taxon>Gunneridae</taxon>
        <taxon>Pentapetalae</taxon>
        <taxon>asterids</taxon>
        <taxon>lamiids</taxon>
        <taxon>Lamiales</taxon>
        <taxon>Lamiaceae</taxon>
        <taxon>Nepetoideae</taxon>
        <taxon>Mentheae</taxon>
        <taxon>Salviinae</taxon>
        <taxon>Salvia</taxon>
        <taxon>Salvia subgen. Calosphace</taxon>
        <taxon>core Calosphace</taxon>
    </lineage>
</organism>
<comment type="cofactor">
    <cofactor evidence="1 24">
        <name>Mn(2+)</name>
        <dbReference type="ChEBI" id="CHEBI:29035"/>
    </cofactor>
</comment>
<feature type="compositionally biased region" description="Acidic residues" evidence="26">
    <location>
        <begin position="871"/>
        <end position="886"/>
    </location>
</feature>
<accession>A0A8X8XKM9</accession>
<evidence type="ECO:0000256" key="23">
    <source>
        <dbReference type="PIRSR" id="PIRSR607754-1"/>
    </source>
</evidence>
<keyword evidence="9 27" id="KW-0812">Transmembrane</keyword>
<dbReference type="SUPFAM" id="SSF53448">
    <property type="entry name" value="Nucleotide-diphospho-sugar transferases"/>
    <property type="match status" value="1"/>
</dbReference>
<feature type="transmembrane region" description="Helical" evidence="27">
    <location>
        <begin position="432"/>
        <end position="448"/>
    </location>
</feature>
<keyword evidence="7" id="KW-0328">Glycosyltransferase</keyword>
<evidence type="ECO:0000313" key="29">
    <source>
        <dbReference type="Proteomes" id="UP000298416"/>
    </source>
</evidence>
<feature type="binding site" evidence="24">
    <location>
        <position position="155"/>
    </location>
    <ligand>
        <name>Mn(2+)</name>
        <dbReference type="ChEBI" id="CHEBI:29035"/>
    </ligand>
</feature>
<evidence type="ECO:0000256" key="27">
    <source>
        <dbReference type="SAM" id="Phobius"/>
    </source>
</evidence>
<evidence type="ECO:0000256" key="7">
    <source>
        <dbReference type="ARBA" id="ARBA00022676"/>
    </source>
</evidence>
<evidence type="ECO:0000256" key="14">
    <source>
        <dbReference type="ARBA" id="ARBA00023136"/>
    </source>
</evidence>
<evidence type="ECO:0000256" key="20">
    <source>
        <dbReference type="ARBA" id="ARBA00032552"/>
    </source>
</evidence>
<dbReference type="GO" id="GO:0005795">
    <property type="term" value="C:Golgi stack"/>
    <property type="evidence" value="ECO:0007669"/>
    <property type="project" value="InterPro"/>
</dbReference>
<evidence type="ECO:0000256" key="21">
    <source>
        <dbReference type="ARBA" id="ARBA00032915"/>
    </source>
</evidence>
<feature type="compositionally biased region" description="Low complexity" evidence="26">
    <location>
        <begin position="553"/>
        <end position="569"/>
    </location>
</feature>
<feature type="binding site" evidence="24">
    <location>
        <position position="263"/>
    </location>
    <ligand>
        <name>Mn(2+)</name>
        <dbReference type="ChEBI" id="CHEBI:29035"/>
    </ligand>
</feature>
<keyword evidence="14 27" id="KW-0472">Membrane</keyword>
<name>A0A8X8XKM9_SALSN</name>
<feature type="compositionally biased region" description="Acidic residues" evidence="26">
    <location>
        <begin position="570"/>
        <end position="581"/>
    </location>
</feature>
<evidence type="ECO:0000256" key="11">
    <source>
        <dbReference type="ARBA" id="ARBA00022968"/>
    </source>
</evidence>
<dbReference type="EMBL" id="PNBA02000009">
    <property type="protein sequence ID" value="KAG6413643.1"/>
    <property type="molecule type" value="Genomic_DNA"/>
</dbReference>
<dbReference type="Pfam" id="PF05060">
    <property type="entry name" value="MGAT2"/>
    <property type="match status" value="1"/>
</dbReference>
<feature type="region of interest" description="Disordered" evidence="26">
    <location>
        <begin position="843"/>
        <end position="973"/>
    </location>
</feature>
<keyword evidence="10 24" id="KW-0479">Metal-binding</keyword>
<dbReference type="AlphaFoldDB" id="A0A8X8XKM9"/>
<feature type="transmembrane region" description="Helical" evidence="27">
    <location>
        <begin position="455"/>
        <end position="476"/>
    </location>
</feature>
<evidence type="ECO:0000256" key="4">
    <source>
        <dbReference type="ARBA" id="ARBA00011011"/>
    </source>
</evidence>
<evidence type="ECO:0000313" key="28">
    <source>
        <dbReference type="EMBL" id="KAG6413643.1"/>
    </source>
</evidence>
<feature type="region of interest" description="Disordered" evidence="26">
    <location>
        <begin position="544"/>
        <end position="721"/>
    </location>
</feature>
<feature type="compositionally biased region" description="Acidic residues" evidence="26">
    <location>
        <begin position="807"/>
        <end position="818"/>
    </location>
</feature>
<dbReference type="GO" id="GO:0006487">
    <property type="term" value="P:protein N-linked glycosylation"/>
    <property type="evidence" value="ECO:0007669"/>
    <property type="project" value="TreeGrafter"/>
</dbReference>
<dbReference type="PANTHER" id="PTHR12871">
    <property type="entry name" value="BETA-1,2-N-ACETYLGLUCOSAMINYLTRANSFERASE II"/>
    <property type="match status" value="1"/>
</dbReference>
<feature type="compositionally biased region" description="Polar residues" evidence="26">
    <location>
        <begin position="896"/>
        <end position="907"/>
    </location>
</feature>
<feature type="compositionally biased region" description="Polar residues" evidence="26">
    <location>
        <begin position="844"/>
        <end position="857"/>
    </location>
</feature>
<evidence type="ECO:0000256" key="17">
    <source>
        <dbReference type="ARBA" id="ARBA00023211"/>
    </source>
</evidence>
<comment type="caution">
    <text evidence="28">The sequence shown here is derived from an EMBL/GenBank/DDBJ whole genome shotgun (WGS) entry which is preliminary data.</text>
</comment>
<feature type="compositionally biased region" description="Polar residues" evidence="26">
    <location>
        <begin position="661"/>
        <end position="683"/>
    </location>
</feature>
<feature type="compositionally biased region" description="Basic and acidic residues" evidence="26">
    <location>
        <begin position="582"/>
        <end position="622"/>
    </location>
</feature>
<keyword evidence="13" id="KW-0333">Golgi apparatus</keyword>
<evidence type="ECO:0000256" key="9">
    <source>
        <dbReference type="ARBA" id="ARBA00022692"/>
    </source>
</evidence>
<evidence type="ECO:0000256" key="22">
    <source>
        <dbReference type="ARBA" id="ARBA00093257"/>
    </source>
</evidence>
<dbReference type="Proteomes" id="UP000298416">
    <property type="component" value="Unassembled WGS sequence"/>
</dbReference>
<evidence type="ECO:0000256" key="6">
    <source>
        <dbReference type="ARBA" id="ARBA00014817"/>
    </source>
</evidence>
<dbReference type="GO" id="GO:0008455">
    <property type="term" value="F:alpha-1,6-mannosylglycoprotein 2-beta-N-acetylglucosaminyltransferase activity"/>
    <property type="evidence" value="ECO:0007669"/>
    <property type="project" value="UniProtKB-EC"/>
</dbReference>
<feature type="disulfide bond" evidence="25">
    <location>
        <begin position="177"/>
        <end position="180"/>
    </location>
</feature>
<evidence type="ECO:0000256" key="2">
    <source>
        <dbReference type="ARBA" id="ARBA00004323"/>
    </source>
</evidence>
<keyword evidence="29" id="KW-1185">Reference proteome</keyword>
<evidence type="ECO:0000256" key="10">
    <source>
        <dbReference type="ARBA" id="ARBA00022723"/>
    </source>
</evidence>
<evidence type="ECO:0000256" key="18">
    <source>
        <dbReference type="ARBA" id="ARBA00029663"/>
    </source>
</evidence>
<keyword evidence="11" id="KW-0735">Signal-anchor</keyword>
<evidence type="ECO:0000256" key="3">
    <source>
        <dbReference type="ARBA" id="ARBA00004922"/>
    </source>
</evidence>
<comment type="catalytic activity">
    <reaction evidence="22">
        <text>an N(4)-{beta-D-GlcNAc-(1-&gt;2)-alpha-D-Man-(1-&gt;3)-[alpha-D-Man-(1-&gt;6)]-beta-D-Man-(1-&gt;4)-beta-D-GlcNAc-(1-&gt;4)-beta-D-GlcNAc}-L-asparaginyl-[protein] + UDP-N-acetyl-alpha-D-glucosamine = N(4)-{beta-D-GlcNAc-(1-&gt;2)-alpha-D-Man-(1-&gt;3)-[beta-D-GlcNAc-(1-&gt;2)-alpha-D-Man-(1-&gt;6)]-beta-D-Man-(1-&gt;4)-beta-D-GlcNAc-(1-&gt;4)-beta-D-GlcNAc}-L-asparaginyl-[protein] + UDP + H(+)</text>
        <dbReference type="Rhea" id="RHEA:12941"/>
        <dbReference type="Rhea" id="RHEA-COMP:13526"/>
        <dbReference type="Rhea" id="RHEA-COMP:14369"/>
        <dbReference type="ChEBI" id="CHEBI:15378"/>
        <dbReference type="ChEBI" id="CHEBI:57705"/>
        <dbReference type="ChEBI" id="CHEBI:58223"/>
        <dbReference type="ChEBI" id="CHEBI:60615"/>
        <dbReference type="ChEBI" id="CHEBI:60651"/>
        <dbReference type="EC" id="2.4.1.143"/>
    </reaction>
</comment>
<keyword evidence="16" id="KW-0325">Glycoprotein</keyword>
<dbReference type="Gene3D" id="3.90.550.10">
    <property type="entry name" value="Spore Coat Polysaccharide Biosynthesis Protein SpsA, Chain A"/>
    <property type="match status" value="1"/>
</dbReference>
<evidence type="ECO:0000256" key="19">
    <source>
        <dbReference type="ARBA" id="ARBA00031203"/>
    </source>
</evidence>
<keyword evidence="15 25" id="KW-1015">Disulfide bond</keyword>
<dbReference type="GO" id="GO:0046872">
    <property type="term" value="F:metal ion binding"/>
    <property type="evidence" value="ECO:0007669"/>
    <property type="project" value="UniProtKB-KW"/>
</dbReference>
<reference evidence="28" key="2">
    <citation type="submission" date="2020-08" db="EMBL/GenBank/DDBJ databases">
        <title>Plant Genome Project.</title>
        <authorList>
            <person name="Zhang R.-G."/>
        </authorList>
    </citation>
    <scope>NUCLEOTIDE SEQUENCE</scope>
    <source>
        <strain evidence="28">Huo1</strain>
        <tissue evidence="28">Leaf</tissue>
    </source>
</reference>
<dbReference type="InterPro" id="IPR007754">
    <property type="entry name" value="GlcNAc_II"/>
</dbReference>
<gene>
    <name evidence="28" type="ORF">SASPL_126357</name>
</gene>
<dbReference type="EC" id="2.4.1.143" evidence="5"/>
<proteinExistence type="inferred from homology"/>
<evidence type="ECO:0000256" key="25">
    <source>
        <dbReference type="PIRSR" id="PIRSR607754-3"/>
    </source>
</evidence>
<keyword evidence="17 24" id="KW-0464">Manganese</keyword>
<evidence type="ECO:0000256" key="16">
    <source>
        <dbReference type="ARBA" id="ARBA00023180"/>
    </source>
</evidence>
<dbReference type="InterPro" id="IPR029044">
    <property type="entry name" value="Nucleotide-diphossugar_trans"/>
</dbReference>
<evidence type="ECO:0000256" key="15">
    <source>
        <dbReference type="ARBA" id="ARBA00023157"/>
    </source>
</evidence>
<feature type="compositionally biased region" description="Polar residues" evidence="26">
    <location>
        <begin position="940"/>
        <end position="959"/>
    </location>
</feature>
<dbReference type="GO" id="GO:0000139">
    <property type="term" value="C:Golgi membrane"/>
    <property type="evidence" value="ECO:0007669"/>
    <property type="project" value="UniProtKB-SubCell"/>
</dbReference>
<feature type="compositionally biased region" description="Acidic residues" evidence="26">
    <location>
        <begin position="685"/>
        <end position="710"/>
    </location>
</feature>
<protein>
    <recommendedName>
        <fullName evidence="6">Alpha-1,6-mannosyl-glycoprotein 2-beta-N-acetylglucosaminyltransferase</fullName>
        <ecNumber evidence="5">2.4.1.143</ecNumber>
    </recommendedName>
    <alternativeName>
        <fullName evidence="21">Beta-1,2-N-acetylglucosaminyltransferase II</fullName>
    </alternativeName>
    <alternativeName>
        <fullName evidence="20">GlcNAc-T II</fullName>
    </alternativeName>
    <alternativeName>
        <fullName evidence="19">Mannoside acetylglucosaminyltransferase 2</fullName>
    </alternativeName>
    <alternativeName>
        <fullName evidence="18">N-glycosyl-oligosaccharide-glycoprotein N-acetylglucosaminyltransferase II</fullName>
    </alternativeName>
</protein>
<keyword evidence="8" id="KW-0808">Transferase</keyword>
<feature type="binding site" evidence="23">
    <location>
        <position position="53"/>
    </location>
    <ligand>
        <name>substrate</name>
    </ligand>
</feature>
<comment type="pathway">
    <text evidence="3">Protein modification; protein glycosylation.</text>
</comment>
<keyword evidence="12 27" id="KW-1133">Transmembrane helix</keyword>
<comment type="subcellular location">
    <subcellularLocation>
        <location evidence="2">Golgi apparatus membrane</location>
        <topology evidence="2">Single-pass type II membrane protein</topology>
    </subcellularLocation>
</comment>
<evidence type="ECO:0000256" key="1">
    <source>
        <dbReference type="ARBA" id="ARBA00001936"/>
    </source>
</evidence>
<evidence type="ECO:0000256" key="8">
    <source>
        <dbReference type="ARBA" id="ARBA00022679"/>
    </source>
</evidence>
<evidence type="ECO:0000256" key="5">
    <source>
        <dbReference type="ARBA" id="ARBA00012613"/>
    </source>
</evidence>